<comment type="caution">
    <text evidence="1">The sequence shown here is derived from an EMBL/GenBank/DDBJ whole genome shotgun (WGS) entry which is preliminary data.</text>
</comment>
<gene>
    <name evidence="1" type="ORF">T01_7698</name>
</gene>
<dbReference type="InParanoid" id="A0A0V1BNW1"/>
<protein>
    <submittedName>
        <fullName evidence="1">Uncharacterized protein</fullName>
    </submittedName>
</protein>
<sequence length="65" mass="7880">MHRDFEHQPQKRADECQQYEEKRIIFIYSWIFITQTGGHFELKSIHHRAPYLFMGKLADPDILSM</sequence>
<evidence type="ECO:0000313" key="2">
    <source>
        <dbReference type="Proteomes" id="UP000054776"/>
    </source>
</evidence>
<reference evidence="1 2" key="1">
    <citation type="submission" date="2015-01" db="EMBL/GenBank/DDBJ databases">
        <title>Evolution of Trichinella species and genotypes.</title>
        <authorList>
            <person name="Korhonen P.K."/>
            <person name="Edoardo P."/>
            <person name="Giuseppe L.R."/>
            <person name="Gasser R.B."/>
        </authorList>
    </citation>
    <scope>NUCLEOTIDE SEQUENCE [LARGE SCALE GENOMIC DNA]</scope>
    <source>
        <strain evidence="1">ISS3</strain>
    </source>
</reference>
<accession>A0A0V1BNW1</accession>
<organism evidence="1 2">
    <name type="scientific">Trichinella spiralis</name>
    <name type="common">Trichina worm</name>
    <dbReference type="NCBI Taxonomy" id="6334"/>
    <lineage>
        <taxon>Eukaryota</taxon>
        <taxon>Metazoa</taxon>
        <taxon>Ecdysozoa</taxon>
        <taxon>Nematoda</taxon>
        <taxon>Enoplea</taxon>
        <taxon>Dorylaimia</taxon>
        <taxon>Trichinellida</taxon>
        <taxon>Trichinellidae</taxon>
        <taxon>Trichinella</taxon>
    </lineage>
</organism>
<dbReference type="AlphaFoldDB" id="A0A0V1BNW1"/>
<dbReference type="Proteomes" id="UP000054776">
    <property type="component" value="Unassembled WGS sequence"/>
</dbReference>
<proteinExistence type="predicted"/>
<name>A0A0V1BNW1_TRISP</name>
<keyword evidence="2" id="KW-1185">Reference proteome</keyword>
<dbReference type="EMBL" id="JYDH01000022">
    <property type="protein sequence ID" value="KRY38868.1"/>
    <property type="molecule type" value="Genomic_DNA"/>
</dbReference>
<evidence type="ECO:0000313" key="1">
    <source>
        <dbReference type="EMBL" id="KRY38868.1"/>
    </source>
</evidence>